<dbReference type="PROSITE" id="PS51127">
    <property type="entry name" value="BIG1"/>
    <property type="match status" value="1"/>
</dbReference>
<proteinExistence type="inferred from homology"/>
<gene>
    <name evidence="4" type="ORF">E7Z75_00540</name>
</gene>
<evidence type="ECO:0000313" key="4">
    <source>
        <dbReference type="EMBL" id="MBE6511625.1"/>
    </source>
</evidence>
<dbReference type="InterPro" id="IPR003344">
    <property type="entry name" value="Big_1_dom"/>
</dbReference>
<feature type="domain" description="Big-1" evidence="3">
    <location>
        <begin position="2049"/>
        <end position="2133"/>
    </location>
</feature>
<dbReference type="InterPro" id="IPR039448">
    <property type="entry name" value="Beta_helix"/>
</dbReference>
<dbReference type="SMART" id="SM00710">
    <property type="entry name" value="PbH1"/>
    <property type="match status" value="20"/>
</dbReference>
<feature type="compositionally biased region" description="Polar residues" evidence="2">
    <location>
        <begin position="72"/>
        <end position="83"/>
    </location>
</feature>
<organism evidence="4 5">
    <name type="scientific">Methanobrevibacter olleyae</name>
    <dbReference type="NCBI Taxonomy" id="294671"/>
    <lineage>
        <taxon>Archaea</taxon>
        <taxon>Methanobacteriati</taxon>
        <taxon>Methanobacteriota</taxon>
        <taxon>Methanomada group</taxon>
        <taxon>Methanobacteria</taxon>
        <taxon>Methanobacteriales</taxon>
        <taxon>Methanobacteriaceae</taxon>
        <taxon>Methanobrevibacter</taxon>
    </lineage>
</organism>
<evidence type="ECO:0000259" key="3">
    <source>
        <dbReference type="PROSITE" id="PS51127"/>
    </source>
</evidence>
<accession>A0A8T3VUK8</accession>
<name>A0A8T3VUK8_METOL</name>
<dbReference type="Gene3D" id="2.60.40.10">
    <property type="entry name" value="Immunoglobulins"/>
    <property type="match status" value="2"/>
</dbReference>
<sequence>MSKNNKSILLIFALLIAVTLSLSAVSAEDVVADGDILSVDDSISEISLDDVSIGETANEMGSVEASSEDPSDTVSTDSDQGNFTDRDDSSWYVDSNVETTGDGSQASPYKTIKEAFEASNGVGTIYLASGIYNTTDDKNFNLASGGNLSIIGADRDETVIDFLSGQTKFLDVEYGSTFYLSNIKFINYFCYNGNYRLFTSTGNFTLNNFTLSNSYSRYDLIRLGGGTNIIENCNFINNKGNTIHIYAYDDSLSPNVSFNNCAFTNLSVPDMNGVGTSIKINLRNSNVQINYCNFTESPAAIQTVANYLLINNSNFKNNDVYNAIVYDRQKYGGAIRIYKGTVIIDSSKFENNTAIQGSSIYASVGTYQDNIINLTVINSEFETNNARDCIFYESKNGELFLENNRGIFSNSSFVDISTVSNVKSKLNLVVMENGTYDYESMIFNIIATLSDDNGNPINVSRASLYFNDELMASNLNFTKGVSNYTFKKFLNGTFLVNYTFDTNYYNFTDLDIKTAVINVSPILNKDIYVSTTGSDETGDGTEANPFKTVEKGLDIASNVLNANIYIQGGTYSFSTKKIIDTVGGTLNIIGYDGDVTIDMGSVSAFCNISERSNVSISNINFINGHYYSYNDRGIIDSNGNLTVRNCNFSNNMGYYTTVMGATLIDSCSFLNNTRYTGSGFDLYNCYCILNSTFYGSSEGSGIGSVYLRNNLNIIENSKFYNNAFITLDNARLSLIIDSCEFNNPNSNSISVSNNNNVSINNCTFSNSSQANIVLSGSNANVSVTNSKFINNTGTGTKSSIYDSNIAELYLENNTVIDNASPYVYAALTSTSSFITSPTTIVVLNNETVEVESFGAILKAKILDDNGNPIALSKLSFDFDGKTLEGNLIYDEFVAKSLGLYNGTYLVSASSNNLQNCTIKTGVLVITPLINKELYVSTTGSDETGDGTEANPYATLKKAVDEAVAYNNTIHVAEGVYAVDSALAIDTNTAIVNIVGSGANTIFDMNNVNEFITSISANSIVGLKDLTLANGYTSTVQKGGFITSSGKLTINNVNFVNSTARQGGAIFVNGGNVTVEDSYFENTSAIIGGAICGQNSYIYVLNSVFNKTTASNRAGAIQSTNYIYIKNNTFIDTSASTANNIYASGTIEGGVVLTVMDNETWNIDSSSVTFNASIMDDNNNPIYLSGISVSFYLDGIKIVSESIEGDVVTASANLKLNGVHSVSAILEGSYDITVKNATLNFSIPNLLHDIYISAEGNDDTGEGTSENPYASFTKAFSVAESLGAKIHVMSNYTFHRKISISGIIDITILGETSDINFKDCSGTVFYVNSDVTANFVNIKFSDNKNGRYQLLEINSGGSSSLINCTFENNVISTVGSSFFIFANLADELNLINCKFINNEISLNGNRYGVLIQGACNSNFINCTFANNNANSNNESTIDVTLISLYNTQSYPPGSWSPYNTQYNASIVNCTFENNIGGLLSSKVDLSIDNCTFENNHGRYLIISSSVSGGYGSSTHGLTIEKSSFVNNIANRLLVSEGVNTNKGLTVINNTFDSNKVHSIISNNANSVYAVYITKNIFNNSYGDVLVNSSNGVLTIFDNDLDLSNIGYVNLTSQAKINGSTFTLVVNDNGTYDILGSGLELNASLVDEDGHIIIGPTVYFTLNGEDVCSAILNPVAIKETQFNGEGEFIASAYTEAIYNLDALIVKTSLFNIVQITEKIIYVDILGSDETGDGSEENPYASLSRAIQDANAINNIIHIQAGEYENMVLGNTFTLADNQKLSIIGLPNDVDKVIIKNINQTFANIAHQVGEESENQFLLKNINFVDADLTSIFIRTSNLNSLVLEDVVLENFITNSFLVLTTDLTLINCTFDNINGAGNIEFSTFNLTVLDSIFSNSKGYELFSIGNVGIFISNSIFASNDFTQFMKIQYSASKILENNWWGNNTNADELRTLTGVDIANWIVAEVIANNSDIQIGDTVKFDLILKLNDGSELTSVLPIRIVQAIADNTAFNPESVEVVNNAATITGTVSGTGDITISIDNQDFVFDVKGYNAYIQAENVVIKVGENATIGFTLTDGNGPLANKEITISVNNVDYTASTDSNGIASVEIEGLAEGSYIATAYFAGDDLHEPTAGFGLVMVSNSVLTVDVPAVNYGEQGTIGLGLVDAESNPLSGFVIVSINGKNYNVFVNNGAGSLIIPDKLDAGEYNVIARLMGDSITEATTTFIVNKLQSDLSVTVSNISYGSPITINLDIADRTISGSAIVSIGGVEYAVDIVDGVATKVISAVLDADDYEVLAKFIGANYDIADAIGQFTVNPLNTNLNIGLSANEIKYGEDLVVDIGLTDENNNPLSSNVDLIIGDNEYMVAIINGIGSIVINDLDANNFTVSAKYNATNNYKDSADIASLTVKEDFDSNLSVKVDGNNIIFSLFDSTGKGLNGTVNVTIDDITAEVDIVDGKGVINNLTNGVHTISVNYLGDANHAPVNISESVNVVPENPVIVKKATIITYKNMVANTINAAVNGKNAGKNFSITLKDSAGKVLANKEVIMALNGKVYKLKTNAKGVASLRIAISKKGNYPIAVSFLGDDDYNGSFVLSNVKVNPQKVKLVVAEKKYKANMKSKVLTATLKSANNKFIKGKKLVFSINGKKYIAKTNKKGIAKVKVNLPKKKTYKVTVSFAGDNTFKAITKKGKVIIK</sequence>
<dbReference type="Pfam" id="PF13229">
    <property type="entry name" value="Beta_helix"/>
    <property type="match status" value="1"/>
</dbReference>
<dbReference type="InterPro" id="IPR013783">
    <property type="entry name" value="Ig-like_fold"/>
</dbReference>
<evidence type="ECO:0000256" key="1">
    <source>
        <dbReference type="ARBA" id="ARBA00010116"/>
    </source>
</evidence>
<reference evidence="4" key="1">
    <citation type="submission" date="2019-04" db="EMBL/GenBank/DDBJ databases">
        <title>Evolution of Biomass-Degrading Anaerobic Consortia Revealed by Metagenomics.</title>
        <authorList>
            <person name="Peng X."/>
        </authorList>
    </citation>
    <scope>NUCLEOTIDE SEQUENCE</scope>
    <source>
        <strain evidence="4">SIG14</strain>
    </source>
</reference>
<protein>
    <recommendedName>
        <fullName evidence="3">Big-1 domain-containing protein</fullName>
    </recommendedName>
</protein>
<dbReference type="InterPro" id="IPR008964">
    <property type="entry name" value="Invasin/intimin_cell_adhesion"/>
</dbReference>
<feature type="region of interest" description="Disordered" evidence="2">
    <location>
        <begin position="59"/>
        <end position="106"/>
    </location>
</feature>
<dbReference type="InterPro" id="IPR011050">
    <property type="entry name" value="Pectin_lyase_fold/virulence"/>
</dbReference>
<dbReference type="InterPro" id="IPR012334">
    <property type="entry name" value="Pectin_lyas_fold"/>
</dbReference>
<dbReference type="Gene3D" id="3.30.1910.20">
    <property type="entry name" value="asparaginyl-tRNA synthetase, N-terminal domain"/>
    <property type="match status" value="1"/>
</dbReference>
<evidence type="ECO:0000256" key="2">
    <source>
        <dbReference type="SAM" id="MobiDB-lite"/>
    </source>
</evidence>
<dbReference type="SMART" id="SM00634">
    <property type="entry name" value="BID_1"/>
    <property type="match status" value="3"/>
</dbReference>
<dbReference type="Proteomes" id="UP000732619">
    <property type="component" value="Unassembled WGS sequence"/>
</dbReference>
<dbReference type="EMBL" id="SUTG01000001">
    <property type="protein sequence ID" value="MBE6511625.1"/>
    <property type="molecule type" value="Genomic_DNA"/>
</dbReference>
<feature type="compositionally biased region" description="Polar residues" evidence="2">
    <location>
        <begin position="92"/>
        <end position="106"/>
    </location>
</feature>
<dbReference type="Gene3D" id="2.160.20.10">
    <property type="entry name" value="Single-stranded right-handed beta-helix, Pectin lyase-like"/>
    <property type="match status" value="5"/>
</dbReference>
<dbReference type="SUPFAM" id="SSF51126">
    <property type="entry name" value="Pectin lyase-like"/>
    <property type="match status" value="6"/>
</dbReference>
<dbReference type="SUPFAM" id="SSF49373">
    <property type="entry name" value="Invasin/intimin cell-adhesion fragments"/>
    <property type="match status" value="1"/>
</dbReference>
<comment type="similarity">
    <text evidence="1">Belongs to the intimin/invasin family.</text>
</comment>
<evidence type="ECO:0000313" key="5">
    <source>
        <dbReference type="Proteomes" id="UP000732619"/>
    </source>
</evidence>
<comment type="caution">
    <text evidence="4">The sequence shown here is derived from an EMBL/GenBank/DDBJ whole genome shotgun (WGS) entry which is preliminary data.</text>
</comment>
<dbReference type="InterPro" id="IPR006626">
    <property type="entry name" value="PbH1"/>
</dbReference>